<name>A0ABV6LHY0_9BACI</name>
<proteinExistence type="predicted"/>
<evidence type="ECO:0000256" key="1">
    <source>
        <dbReference type="ARBA" id="ARBA00023125"/>
    </source>
</evidence>
<keyword evidence="1 2" id="KW-0238">DNA-binding</keyword>
<keyword evidence="5" id="KW-1185">Reference proteome</keyword>
<evidence type="ECO:0000256" key="2">
    <source>
        <dbReference type="PROSITE-ProRule" id="PRU00335"/>
    </source>
</evidence>
<dbReference type="EMBL" id="JBHLTP010000001">
    <property type="protein sequence ID" value="MFC0521989.1"/>
    <property type="molecule type" value="Genomic_DNA"/>
</dbReference>
<dbReference type="RefSeq" id="WP_377344468.1">
    <property type="nucleotide sequence ID" value="NZ_JBHLTP010000001.1"/>
</dbReference>
<evidence type="ECO:0000313" key="5">
    <source>
        <dbReference type="Proteomes" id="UP001589836"/>
    </source>
</evidence>
<dbReference type="InterPro" id="IPR001647">
    <property type="entry name" value="HTH_TetR"/>
</dbReference>
<comment type="caution">
    <text evidence="4">The sequence shown here is derived from an EMBL/GenBank/DDBJ whole genome shotgun (WGS) entry which is preliminary data.</text>
</comment>
<organism evidence="4 5">
    <name type="scientific">Pontibacillus salicampi</name>
    <dbReference type="NCBI Taxonomy" id="1449801"/>
    <lineage>
        <taxon>Bacteria</taxon>
        <taxon>Bacillati</taxon>
        <taxon>Bacillota</taxon>
        <taxon>Bacilli</taxon>
        <taxon>Bacillales</taxon>
        <taxon>Bacillaceae</taxon>
        <taxon>Pontibacillus</taxon>
    </lineage>
</organism>
<dbReference type="InterPro" id="IPR009057">
    <property type="entry name" value="Homeodomain-like_sf"/>
</dbReference>
<accession>A0ABV6LHY0</accession>
<gene>
    <name evidence="4" type="ORF">ACFFGV_00100</name>
</gene>
<dbReference type="Proteomes" id="UP001589836">
    <property type="component" value="Unassembled WGS sequence"/>
</dbReference>
<feature type="DNA-binding region" description="H-T-H motif" evidence="2">
    <location>
        <begin position="27"/>
        <end position="46"/>
    </location>
</feature>
<sequence>MDEEQRKQTVFSAAAELFMTQGVENTTIEHIANKADVATTFIAETYPSKEDMLVDVLAASFNFDDSDVVNTITSHYATHTVAEKVYFYVEKRLEGLEQFPKGVLLEMFSIMFNLAQEKPSYLQQFVELDFFFVDDFISFLNVLKEKGEVSSDYPSNQAAETLYSVLAFEFVLYLFEAEHSQQDLLSGINRKIQFLFP</sequence>
<evidence type="ECO:0000313" key="4">
    <source>
        <dbReference type="EMBL" id="MFC0521989.1"/>
    </source>
</evidence>
<dbReference type="Gene3D" id="1.10.357.10">
    <property type="entry name" value="Tetracycline Repressor, domain 2"/>
    <property type="match status" value="1"/>
</dbReference>
<dbReference type="SUPFAM" id="SSF46689">
    <property type="entry name" value="Homeodomain-like"/>
    <property type="match status" value="1"/>
</dbReference>
<evidence type="ECO:0000259" key="3">
    <source>
        <dbReference type="PROSITE" id="PS50977"/>
    </source>
</evidence>
<feature type="domain" description="HTH tetR-type" evidence="3">
    <location>
        <begin position="4"/>
        <end position="64"/>
    </location>
</feature>
<reference evidence="4 5" key="1">
    <citation type="submission" date="2024-09" db="EMBL/GenBank/DDBJ databases">
        <authorList>
            <person name="Sun Q."/>
            <person name="Mori K."/>
        </authorList>
    </citation>
    <scope>NUCLEOTIDE SEQUENCE [LARGE SCALE GENOMIC DNA]</scope>
    <source>
        <strain evidence="4 5">NCAIM B.02529</strain>
    </source>
</reference>
<dbReference type="Pfam" id="PF00440">
    <property type="entry name" value="TetR_N"/>
    <property type="match status" value="1"/>
</dbReference>
<protein>
    <submittedName>
        <fullName evidence="4">TetR/AcrR family transcriptional regulator</fullName>
    </submittedName>
</protein>
<dbReference type="PROSITE" id="PS50977">
    <property type="entry name" value="HTH_TETR_2"/>
    <property type="match status" value="1"/>
</dbReference>